<evidence type="ECO:0000259" key="3">
    <source>
        <dbReference type="Pfam" id="PF22725"/>
    </source>
</evidence>
<dbReference type="Gene3D" id="3.40.50.720">
    <property type="entry name" value="NAD(P)-binding Rossmann-like Domain"/>
    <property type="match status" value="1"/>
</dbReference>
<dbReference type="SUPFAM" id="SSF55347">
    <property type="entry name" value="Glyceraldehyde-3-phosphate dehydrogenase-like, C-terminal domain"/>
    <property type="match status" value="1"/>
</dbReference>
<dbReference type="GO" id="GO:0000166">
    <property type="term" value="F:nucleotide binding"/>
    <property type="evidence" value="ECO:0007669"/>
    <property type="project" value="InterPro"/>
</dbReference>
<dbReference type="InterPro" id="IPR036291">
    <property type="entry name" value="NAD(P)-bd_dom_sf"/>
</dbReference>
<evidence type="ECO:0000256" key="1">
    <source>
        <dbReference type="ARBA" id="ARBA00023002"/>
    </source>
</evidence>
<proteinExistence type="predicted"/>
<feature type="domain" description="Gfo/Idh/MocA-like oxidoreductase N-terminal" evidence="2">
    <location>
        <begin position="4"/>
        <end position="130"/>
    </location>
</feature>
<keyword evidence="1" id="KW-0560">Oxidoreductase</keyword>
<dbReference type="PANTHER" id="PTHR43818:SF11">
    <property type="entry name" value="BCDNA.GH03377"/>
    <property type="match status" value="1"/>
</dbReference>
<dbReference type="InterPro" id="IPR050463">
    <property type="entry name" value="Gfo/Idh/MocA_oxidrdct_glycsds"/>
</dbReference>
<dbReference type="GO" id="GO:0016491">
    <property type="term" value="F:oxidoreductase activity"/>
    <property type="evidence" value="ECO:0007669"/>
    <property type="project" value="UniProtKB-KW"/>
</dbReference>
<protein>
    <submittedName>
        <fullName evidence="4">Dehydrogenase</fullName>
    </submittedName>
</protein>
<accession>A0A2M7E9K2</accession>
<comment type="caution">
    <text evidence="4">The sequence shown here is derived from an EMBL/GenBank/DDBJ whole genome shotgun (WGS) entry which is preliminary data.</text>
</comment>
<dbReference type="PANTHER" id="PTHR43818">
    <property type="entry name" value="BCDNA.GH03377"/>
    <property type="match status" value="1"/>
</dbReference>
<dbReference type="InterPro" id="IPR055170">
    <property type="entry name" value="GFO_IDH_MocA-like_dom"/>
</dbReference>
<dbReference type="Pfam" id="PF01408">
    <property type="entry name" value="GFO_IDH_MocA"/>
    <property type="match status" value="1"/>
</dbReference>
<dbReference type="SUPFAM" id="SSF51735">
    <property type="entry name" value="NAD(P)-binding Rossmann-fold domains"/>
    <property type="match status" value="1"/>
</dbReference>
<reference evidence="5" key="1">
    <citation type="submission" date="2017-09" db="EMBL/GenBank/DDBJ databases">
        <title>Depth-based differentiation of microbial function through sediment-hosted aquifers and enrichment of novel symbionts in the deep terrestrial subsurface.</title>
        <authorList>
            <person name="Probst A.J."/>
            <person name="Ladd B."/>
            <person name="Jarett J.K."/>
            <person name="Geller-Mcgrath D.E."/>
            <person name="Sieber C.M.K."/>
            <person name="Emerson J.B."/>
            <person name="Anantharaman K."/>
            <person name="Thomas B.C."/>
            <person name="Malmstrom R."/>
            <person name="Stieglmeier M."/>
            <person name="Klingl A."/>
            <person name="Woyke T."/>
            <person name="Ryan C.M."/>
            <person name="Banfield J.F."/>
        </authorList>
    </citation>
    <scope>NUCLEOTIDE SEQUENCE [LARGE SCALE GENOMIC DNA]</scope>
</reference>
<organism evidence="4 5">
    <name type="scientific">bacterium (Candidatus Ratteibacteria) CG01_land_8_20_14_3_00_40_19</name>
    <dbReference type="NCBI Taxonomy" id="2014290"/>
    <lineage>
        <taxon>Bacteria</taxon>
        <taxon>Candidatus Ratteibacteria</taxon>
    </lineage>
</organism>
<feature type="domain" description="GFO/IDH/MocA-like oxidoreductase" evidence="3">
    <location>
        <begin position="141"/>
        <end position="282"/>
    </location>
</feature>
<dbReference type="EMBL" id="PETL01000121">
    <property type="protein sequence ID" value="PIV64384.1"/>
    <property type="molecule type" value="Genomic_DNA"/>
</dbReference>
<evidence type="ECO:0000259" key="2">
    <source>
        <dbReference type="Pfam" id="PF01408"/>
    </source>
</evidence>
<name>A0A2M7E9K2_9BACT</name>
<sequence length="381" mass="43256">MKEIRVGLIGYKFMGKAHSNAYRQVGRFFEPAAIPVMKVLCGRDEKGVRKAAEKFGWQEYETDYKRLIKRDDLDLIDITTPNNSHCELVVAAAREGKNILCEKPLAVNLREAKEMLNAVEKTGVKHMIGFNYRRVPAIGLARKLIEEGRIGKIYHFRSTYLQDWIVDPEFPLNWRFQKDIAGSGALGDLLAHHIDLARYLVGELEEVAGMDKTFIKERPVSLEADGLTGKAGKEKGKVTVDDATLFLAKFKNGALGSFEATRVAPGRKNYNRFEINGSEGSLIFNFERMNELEFFSREDLSYAQGFRTILVTESEHPYISAWWPPGHTIGYEQTFIHQAYDLMEYLAEDKMPSPNFLDGVKCQEVLEAVSNSIETKGWVKI</sequence>
<gene>
    <name evidence="4" type="ORF">COS11_02425</name>
</gene>
<dbReference type="InterPro" id="IPR000683">
    <property type="entry name" value="Gfo/Idh/MocA-like_OxRdtase_N"/>
</dbReference>
<dbReference type="Proteomes" id="UP000228886">
    <property type="component" value="Unassembled WGS sequence"/>
</dbReference>
<dbReference type="Pfam" id="PF22725">
    <property type="entry name" value="GFO_IDH_MocA_C3"/>
    <property type="match status" value="1"/>
</dbReference>
<dbReference type="AlphaFoldDB" id="A0A2M7E9K2"/>
<dbReference type="Gene3D" id="3.30.360.10">
    <property type="entry name" value="Dihydrodipicolinate Reductase, domain 2"/>
    <property type="match status" value="1"/>
</dbReference>
<evidence type="ECO:0000313" key="5">
    <source>
        <dbReference type="Proteomes" id="UP000228886"/>
    </source>
</evidence>
<evidence type="ECO:0000313" key="4">
    <source>
        <dbReference type="EMBL" id="PIV64384.1"/>
    </source>
</evidence>